<dbReference type="AlphaFoldDB" id="G2Y393"/>
<dbReference type="InParanoid" id="G2Y393"/>
<accession>G2Y393</accession>
<sequence>MRGIDMMCPFHPLTAVHSPIFRLPSSVLRFERVVHAFVGRIKGNRTLPAPQ</sequence>
<name>G2Y393_BOTF4</name>
<organism evidence="1 2">
    <name type="scientific">Botryotinia fuckeliana (strain T4)</name>
    <name type="common">Noble rot fungus</name>
    <name type="synonym">Botrytis cinerea</name>
    <dbReference type="NCBI Taxonomy" id="999810"/>
    <lineage>
        <taxon>Eukaryota</taxon>
        <taxon>Fungi</taxon>
        <taxon>Dikarya</taxon>
        <taxon>Ascomycota</taxon>
        <taxon>Pezizomycotina</taxon>
        <taxon>Leotiomycetes</taxon>
        <taxon>Helotiales</taxon>
        <taxon>Sclerotiniaceae</taxon>
        <taxon>Botrytis</taxon>
    </lineage>
</organism>
<reference evidence="2" key="1">
    <citation type="journal article" date="2011" name="PLoS Genet.">
        <title>Genomic analysis of the necrotrophic fungal pathogens Sclerotinia sclerotiorum and Botrytis cinerea.</title>
        <authorList>
            <person name="Amselem J."/>
            <person name="Cuomo C.A."/>
            <person name="van Kan J.A."/>
            <person name="Viaud M."/>
            <person name="Benito E.P."/>
            <person name="Couloux A."/>
            <person name="Coutinho P.M."/>
            <person name="de Vries R.P."/>
            <person name="Dyer P.S."/>
            <person name="Fillinger S."/>
            <person name="Fournier E."/>
            <person name="Gout L."/>
            <person name="Hahn M."/>
            <person name="Kohn L."/>
            <person name="Lapalu N."/>
            <person name="Plummer K.M."/>
            <person name="Pradier J.M."/>
            <person name="Quevillon E."/>
            <person name="Sharon A."/>
            <person name="Simon A."/>
            <person name="ten Have A."/>
            <person name="Tudzynski B."/>
            <person name="Tudzynski P."/>
            <person name="Wincker P."/>
            <person name="Andrew M."/>
            <person name="Anthouard V."/>
            <person name="Beever R.E."/>
            <person name="Beffa R."/>
            <person name="Benoit I."/>
            <person name="Bouzid O."/>
            <person name="Brault B."/>
            <person name="Chen Z."/>
            <person name="Choquer M."/>
            <person name="Collemare J."/>
            <person name="Cotton P."/>
            <person name="Danchin E.G."/>
            <person name="Da Silva C."/>
            <person name="Gautier A."/>
            <person name="Giraud C."/>
            <person name="Giraud T."/>
            <person name="Gonzalez C."/>
            <person name="Grossetete S."/>
            <person name="Guldener U."/>
            <person name="Henrissat B."/>
            <person name="Howlett B.J."/>
            <person name="Kodira C."/>
            <person name="Kretschmer M."/>
            <person name="Lappartient A."/>
            <person name="Leroch M."/>
            <person name="Levis C."/>
            <person name="Mauceli E."/>
            <person name="Neuveglise C."/>
            <person name="Oeser B."/>
            <person name="Pearson M."/>
            <person name="Poulain J."/>
            <person name="Poussereau N."/>
            <person name="Quesneville H."/>
            <person name="Rascle C."/>
            <person name="Schumacher J."/>
            <person name="Segurens B."/>
            <person name="Sexton A."/>
            <person name="Silva E."/>
            <person name="Sirven C."/>
            <person name="Soanes D.M."/>
            <person name="Talbot N.J."/>
            <person name="Templeton M."/>
            <person name="Yandava C."/>
            <person name="Yarden O."/>
            <person name="Zeng Q."/>
            <person name="Rollins J.A."/>
            <person name="Lebrun M.H."/>
            <person name="Dickman M."/>
        </authorList>
    </citation>
    <scope>NUCLEOTIDE SEQUENCE [LARGE SCALE GENOMIC DNA]</scope>
    <source>
        <strain evidence="2">T4</strain>
    </source>
</reference>
<proteinExistence type="predicted"/>
<dbReference type="Proteomes" id="UP000008177">
    <property type="component" value="Unplaced contigs"/>
</dbReference>
<evidence type="ECO:0000313" key="1">
    <source>
        <dbReference type="EMBL" id="CCD47133.1"/>
    </source>
</evidence>
<protein>
    <submittedName>
        <fullName evidence="1">Uncharacterized protein</fullName>
    </submittedName>
</protein>
<dbReference type="HOGENOM" id="CLU_3106065_0_0_1"/>
<dbReference type="EMBL" id="FQ790286">
    <property type="protein sequence ID" value="CCD47133.1"/>
    <property type="molecule type" value="Genomic_DNA"/>
</dbReference>
<gene>
    <name evidence="1" type="ORF">BofuT4_uP002920.1</name>
</gene>
<evidence type="ECO:0000313" key="2">
    <source>
        <dbReference type="Proteomes" id="UP000008177"/>
    </source>
</evidence>